<keyword evidence="2" id="KW-1185">Reference proteome</keyword>
<name>A0AAV2LDT5_KNICA</name>
<reference evidence="1 2" key="1">
    <citation type="submission" date="2024-04" db="EMBL/GenBank/DDBJ databases">
        <authorList>
            <person name="Waldvogel A.-M."/>
            <person name="Schoenle A."/>
        </authorList>
    </citation>
    <scope>NUCLEOTIDE SEQUENCE [LARGE SCALE GENOMIC DNA]</scope>
</reference>
<dbReference type="AlphaFoldDB" id="A0AAV2LDT5"/>
<dbReference type="Proteomes" id="UP001497482">
    <property type="component" value="Chromosome 23"/>
</dbReference>
<evidence type="ECO:0000313" key="2">
    <source>
        <dbReference type="Proteomes" id="UP001497482"/>
    </source>
</evidence>
<proteinExistence type="predicted"/>
<dbReference type="EMBL" id="OZ035845">
    <property type="protein sequence ID" value="CAL1599350.1"/>
    <property type="molecule type" value="Genomic_DNA"/>
</dbReference>
<gene>
    <name evidence="1" type="ORF">KC01_LOCUS27636</name>
</gene>
<evidence type="ECO:0000313" key="1">
    <source>
        <dbReference type="EMBL" id="CAL1599350.1"/>
    </source>
</evidence>
<organism evidence="1 2">
    <name type="scientific">Knipowitschia caucasica</name>
    <name type="common">Caucasian dwarf goby</name>
    <name type="synonym">Pomatoschistus caucasicus</name>
    <dbReference type="NCBI Taxonomy" id="637954"/>
    <lineage>
        <taxon>Eukaryota</taxon>
        <taxon>Metazoa</taxon>
        <taxon>Chordata</taxon>
        <taxon>Craniata</taxon>
        <taxon>Vertebrata</taxon>
        <taxon>Euteleostomi</taxon>
        <taxon>Actinopterygii</taxon>
        <taxon>Neopterygii</taxon>
        <taxon>Teleostei</taxon>
        <taxon>Neoteleostei</taxon>
        <taxon>Acanthomorphata</taxon>
        <taxon>Gobiaria</taxon>
        <taxon>Gobiiformes</taxon>
        <taxon>Gobioidei</taxon>
        <taxon>Gobiidae</taxon>
        <taxon>Gobiinae</taxon>
        <taxon>Knipowitschia</taxon>
    </lineage>
</organism>
<sequence length="90" mass="9946">MTKGGEKAEESEGRGLTAVLRPAVLQCSDSSCWGLFRTGDVQHSTKFLPAFCLPSPVLLPSPSHYCWYLTPVDASHNPMLPSSFVLQRFY</sequence>
<accession>A0AAV2LDT5</accession>
<protein>
    <submittedName>
        <fullName evidence="1">Uncharacterized protein</fullName>
    </submittedName>
</protein>